<dbReference type="HOGENOM" id="CLU_464578_0_0_1"/>
<dbReference type="GeneID" id="18242926"/>
<dbReference type="Gene3D" id="1.25.40.20">
    <property type="entry name" value="Ankyrin repeat-containing domain"/>
    <property type="match status" value="2"/>
</dbReference>
<protein>
    <submittedName>
        <fullName evidence="1">Uncharacterized protein</fullName>
    </submittedName>
</protein>
<name>F4NZZ3_BATDJ</name>
<evidence type="ECO:0000313" key="1">
    <source>
        <dbReference type="EMBL" id="EGF81175.1"/>
    </source>
</evidence>
<dbReference type="InterPro" id="IPR036770">
    <property type="entry name" value="Ankyrin_rpt-contain_sf"/>
</dbReference>
<dbReference type="Proteomes" id="UP000007241">
    <property type="component" value="Unassembled WGS sequence"/>
</dbReference>
<dbReference type="OrthoDB" id="63159at2759"/>
<gene>
    <name evidence="1" type="ORF">BATDEDRAFT_87831</name>
</gene>
<reference evidence="1 2" key="1">
    <citation type="submission" date="2009-12" db="EMBL/GenBank/DDBJ databases">
        <title>The draft genome of Batrachochytrium dendrobatidis.</title>
        <authorList>
            <consortium name="US DOE Joint Genome Institute (JGI-PGF)"/>
            <person name="Kuo A."/>
            <person name="Salamov A."/>
            <person name="Schmutz J."/>
            <person name="Lucas S."/>
            <person name="Pitluck S."/>
            <person name="Rosenblum E."/>
            <person name="Stajich J."/>
            <person name="Eisen M."/>
            <person name="Grigoriev I.V."/>
        </authorList>
    </citation>
    <scope>NUCLEOTIDE SEQUENCE [LARGE SCALE GENOMIC DNA]</scope>
    <source>
        <strain evidence="2">JAM81 / FGSC 10211</strain>
    </source>
</reference>
<sequence length="587" mass="64589">MKQTCQRFPRSSSGRFGVDLQISGGGLSTLHDLVRVVTASPNKHALVKDTCQTATTLNDPLDTYCGLEYGRGLDHPDVLCQVAQDLLFTVIAQGQTIIQHASVSSLPQSKQDLMEFAKDLVECAVPLGFYPGLRSSKVLTQSDAFHTGGAPHHIRQPSKLAFTLASQCGHFNLIADLLDAGLDDHASMDGAIMGGHVHIAKIILDHHDGRILLDASSVNKALAVGTVEVVWWLIADHQESIRTHKAFRDIQDMCATHGQLNMLQYVVHHRIGHSLTHAAMDGAAANGHINVVEWIHVQSETGCIESLSMAAASCNAMDDAAANGHLDIVKFLHYNRVEGCTVRAMDKSAAQGQLDIVMFLHAYRKEGCTHLAFDGAASNGHLEVVIFLHNHRSEACTTKAMDSASMNGHLSVMMFLHDLRDEGGTIAAMHSASALGHLEIFIWLWDSTEYPIPQVKDMHTSAANGHFFIVEQFAMRSDEDLMPLLSPALCNGHLFLAQWIMSKGRGILSLDMMDVWARQRFPECADWLCAMISNQYQGLDWKYKVQNNSHDAINNNGVIHKRLWRTISQSFDSNAIGNAILKSLSWK</sequence>
<accession>F4NZZ3</accession>
<organism evidence="1 2">
    <name type="scientific">Batrachochytrium dendrobatidis (strain JAM81 / FGSC 10211)</name>
    <name type="common">Frog chytrid fungus</name>
    <dbReference type="NCBI Taxonomy" id="684364"/>
    <lineage>
        <taxon>Eukaryota</taxon>
        <taxon>Fungi</taxon>
        <taxon>Fungi incertae sedis</taxon>
        <taxon>Chytridiomycota</taxon>
        <taxon>Chytridiomycota incertae sedis</taxon>
        <taxon>Chytridiomycetes</taxon>
        <taxon>Rhizophydiales</taxon>
        <taxon>Rhizophydiales incertae sedis</taxon>
        <taxon>Batrachochytrium</taxon>
    </lineage>
</organism>
<dbReference type="EMBL" id="GL882882">
    <property type="protein sequence ID" value="EGF81175.1"/>
    <property type="molecule type" value="Genomic_DNA"/>
</dbReference>
<dbReference type="InterPro" id="IPR052050">
    <property type="entry name" value="SecEffector_AnkRepeat"/>
</dbReference>
<dbReference type="PANTHER" id="PTHR46586:SF3">
    <property type="entry name" value="ANKYRIN REPEAT-CONTAINING PROTEIN"/>
    <property type="match status" value="1"/>
</dbReference>
<dbReference type="SUPFAM" id="SSF48403">
    <property type="entry name" value="Ankyrin repeat"/>
    <property type="match status" value="1"/>
</dbReference>
<dbReference type="InParanoid" id="F4NZZ3"/>
<dbReference type="PANTHER" id="PTHR46586">
    <property type="entry name" value="ANKYRIN REPEAT-CONTAINING PROTEIN"/>
    <property type="match status" value="1"/>
</dbReference>
<proteinExistence type="predicted"/>
<keyword evidence="2" id="KW-1185">Reference proteome</keyword>
<dbReference type="RefSeq" id="XP_006678109.1">
    <property type="nucleotide sequence ID" value="XM_006678046.1"/>
</dbReference>
<dbReference type="AlphaFoldDB" id="F4NZZ3"/>
<evidence type="ECO:0000313" key="2">
    <source>
        <dbReference type="Proteomes" id="UP000007241"/>
    </source>
</evidence>